<feature type="region of interest" description="Disordered" evidence="9">
    <location>
        <begin position="1"/>
        <end position="26"/>
    </location>
</feature>
<evidence type="ECO:0000256" key="6">
    <source>
        <dbReference type="ARBA" id="ARBA00023034"/>
    </source>
</evidence>
<dbReference type="OrthoDB" id="47059at2759"/>
<accession>A0A0C3B3Y3</accession>
<dbReference type="InterPro" id="IPR013167">
    <property type="entry name" value="COG4_M"/>
</dbReference>
<dbReference type="InterPro" id="IPR048684">
    <property type="entry name" value="COG4_C"/>
</dbReference>
<comment type="similarity">
    <text evidence="2">Belongs to the COG4 family.</text>
</comment>
<evidence type="ECO:0000256" key="8">
    <source>
        <dbReference type="ARBA" id="ARBA00031340"/>
    </source>
</evidence>
<evidence type="ECO:0000313" key="12">
    <source>
        <dbReference type="Proteomes" id="UP000054166"/>
    </source>
</evidence>
<dbReference type="Pfam" id="PF20662">
    <property type="entry name" value="COG4_C"/>
    <property type="match status" value="1"/>
</dbReference>
<keyword evidence="6" id="KW-0333">Golgi apparatus</keyword>
<sequence>MRAAIAPNGVLQASQSPMETTRKDPRSLTNLNDILSCLSSFQSEEAELSNSLTELLSAREPIVASLSRLQFLVPHLDELHLQASLLSEKVSSTAQTADRVGGKVRSLDEEMRRVRESAERVGQVMELKLSLASLQSSIDSQDWESATRHCARAMSLPLEVISGSFAESAVPTSESHLPPAQTLQAAREQLLSIFRRHFDQASRERDAAATSRFFKLFPAIGWETEGLQAYASFVVDLVRVKAPASAKTSSPLYYITALTALFESVAMIVDQHQPVVEKYYGSGKMASVIERLLDECDRVVKKLIDGWEEERSMKRKLTDVSSSTFSTLSSSSPTVRRQVSQLNAPDDDIVDPREIDKVLSELAGMTGRWSLFKKFLTERLRDDYLDGDDDRVGPATPHTQPRSLPSSALGEKQVSDPSTSPVFEPKETLLIESTACHRLFEDVLTTYYLPLELWYTRTIIDKAHRLSQQDVSQSPATTTTPDDVFYILKIVLARILSTGSTNALKRTTELLRDVVDRDYIGIIKKKLDDVYRSAGNAGVATRGEKAERDNRNTFLILLNDLDISSSHMDRLVKDLISHPSISQHYTENEYDSVKSIISSLSGLVPKFRSTLRAGIEQLFNQLMRPKLRTLIADVYKDVSYVLDDDSYSTAEYQDVVRKRFIKSWESLADGYRDTFTDGNYRLIFGLALDVLLRPWEKFIMGLKFSELGAVRFDRDLRSITTYLASQTAFGDVREKFTRLQQISTLLNLDSEEDVDEFYGGSGITWVLSIQEARTAAGLKF</sequence>
<keyword evidence="7" id="KW-0472">Membrane</keyword>
<dbReference type="PANTHER" id="PTHR24016">
    <property type="entry name" value="CONSERVED OLIGOMERIC GOLGI COMPLEX SUBUNIT 4"/>
    <property type="match status" value="1"/>
</dbReference>
<dbReference type="InterPro" id="IPR048682">
    <property type="entry name" value="COG4"/>
</dbReference>
<dbReference type="GO" id="GO:0000139">
    <property type="term" value="C:Golgi membrane"/>
    <property type="evidence" value="ECO:0007669"/>
    <property type="project" value="UniProtKB-SubCell"/>
</dbReference>
<reference evidence="11 12" key="1">
    <citation type="submission" date="2014-04" db="EMBL/GenBank/DDBJ databases">
        <authorList>
            <consortium name="DOE Joint Genome Institute"/>
            <person name="Kuo A."/>
            <person name="Tarkka M."/>
            <person name="Buscot F."/>
            <person name="Kohler A."/>
            <person name="Nagy L.G."/>
            <person name="Floudas D."/>
            <person name="Copeland A."/>
            <person name="Barry K.W."/>
            <person name="Cichocki N."/>
            <person name="Veneault-Fourrey C."/>
            <person name="LaButti K."/>
            <person name="Lindquist E.A."/>
            <person name="Lipzen A."/>
            <person name="Lundell T."/>
            <person name="Morin E."/>
            <person name="Murat C."/>
            <person name="Sun H."/>
            <person name="Tunlid A."/>
            <person name="Henrissat B."/>
            <person name="Grigoriev I.V."/>
            <person name="Hibbett D.S."/>
            <person name="Martin F."/>
            <person name="Nordberg H.P."/>
            <person name="Cantor M.N."/>
            <person name="Hua S.X."/>
        </authorList>
    </citation>
    <scope>NUCLEOTIDE SEQUENCE [LARGE SCALE GENOMIC DNA]</scope>
    <source>
        <strain evidence="11 12">F 1598</strain>
    </source>
</reference>
<dbReference type="Pfam" id="PF20663">
    <property type="entry name" value="COG4_N"/>
    <property type="match status" value="1"/>
</dbReference>
<dbReference type="SMART" id="SM00762">
    <property type="entry name" value="Cog4"/>
    <property type="match status" value="1"/>
</dbReference>
<keyword evidence="12" id="KW-1185">Reference proteome</keyword>
<dbReference type="EMBL" id="KN833002">
    <property type="protein sequence ID" value="KIM80918.1"/>
    <property type="molecule type" value="Genomic_DNA"/>
</dbReference>
<dbReference type="Gene3D" id="1.10.287.1060">
    <property type="entry name" value="ESAT-6-like"/>
    <property type="match status" value="1"/>
</dbReference>
<evidence type="ECO:0000256" key="2">
    <source>
        <dbReference type="ARBA" id="ARBA00009215"/>
    </source>
</evidence>
<keyword evidence="5" id="KW-0653">Protein transport</keyword>
<dbReference type="GO" id="GO:0015031">
    <property type="term" value="P:protein transport"/>
    <property type="evidence" value="ECO:0007669"/>
    <property type="project" value="UniProtKB-KW"/>
</dbReference>
<name>A0A0C3B3Y3_PILCF</name>
<comment type="subcellular location">
    <subcellularLocation>
        <location evidence="1">Golgi apparatus membrane</location>
        <topology evidence="1">Peripheral membrane protein</topology>
    </subcellularLocation>
</comment>
<gene>
    <name evidence="11" type="ORF">PILCRDRAFT_822219</name>
</gene>
<dbReference type="Gene3D" id="1.20.58.1970">
    <property type="match status" value="1"/>
</dbReference>
<feature type="compositionally biased region" description="Polar residues" evidence="9">
    <location>
        <begin position="397"/>
        <end position="406"/>
    </location>
</feature>
<organism evidence="11 12">
    <name type="scientific">Piloderma croceum (strain F 1598)</name>
    <dbReference type="NCBI Taxonomy" id="765440"/>
    <lineage>
        <taxon>Eukaryota</taxon>
        <taxon>Fungi</taxon>
        <taxon>Dikarya</taxon>
        <taxon>Basidiomycota</taxon>
        <taxon>Agaricomycotina</taxon>
        <taxon>Agaricomycetes</taxon>
        <taxon>Agaricomycetidae</taxon>
        <taxon>Atheliales</taxon>
        <taxon>Atheliaceae</taxon>
        <taxon>Piloderma</taxon>
    </lineage>
</organism>
<dbReference type="PANTHER" id="PTHR24016:SF0">
    <property type="entry name" value="CONSERVED OLIGOMERIC GOLGI COMPLEX SUBUNIT 4"/>
    <property type="match status" value="1"/>
</dbReference>
<feature type="compositionally biased region" description="Low complexity" evidence="9">
    <location>
        <begin position="324"/>
        <end position="334"/>
    </location>
</feature>
<protein>
    <recommendedName>
        <fullName evidence="3">Conserved oligomeric Golgi complex subunit 4</fullName>
    </recommendedName>
    <alternativeName>
        <fullName evidence="8">Component of oligomeric Golgi complex 4</fullName>
    </alternativeName>
</protein>
<keyword evidence="4" id="KW-0813">Transport</keyword>
<dbReference type="FunCoup" id="A0A0C3B3Y3">
    <property type="interactions" value="569"/>
</dbReference>
<dbReference type="InParanoid" id="A0A0C3B3Y3"/>
<evidence type="ECO:0000259" key="10">
    <source>
        <dbReference type="SMART" id="SM00762"/>
    </source>
</evidence>
<feature type="region of interest" description="Disordered" evidence="9">
    <location>
        <begin position="324"/>
        <end position="348"/>
    </location>
</feature>
<evidence type="ECO:0000256" key="4">
    <source>
        <dbReference type="ARBA" id="ARBA00022448"/>
    </source>
</evidence>
<evidence type="ECO:0000256" key="7">
    <source>
        <dbReference type="ARBA" id="ARBA00023136"/>
    </source>
</evidence>
<feature type="region of interest" description="Disordered" evidence="9">
    <location>
        <begin position="387"/>
        <end position="421"/>
    </location>
</feature>
<evidence type="ECO:0000313" key="11">
    <source>
        <dbReference type="EMBL" id="KIM80918.1"/>
    </source>
</evidence>
<evidence type="ECO:0000256" key="5">
    <source>
        <dbReference type="ARBA" id="ARBA00022927"/>
    </source>
</evidence>
<dbReference type="InterPro" id="IPR048680">
    <property type="entry name" value="COG4_N"/>
</dbReference>
<dbReference type="Pfam" id="PF08318">
    <property type="entry name" value="COG4_m"/>
    <property type="match status" value="1"/>
</dbReference>
<dbReference type="STRING" id="765440.A0A0C3B3Y3"/>
<feature type="domain" description="COG4 transport protein middle alpha-helical bundle" evidence="10">
    <location>
        <begin position="183"/>
        <end position="528"/>
    </location>
</feature>
<evidence type="ECO:0000256" key="3">
    <source>
        <dbReference type="ARBA" id="ARBA00020975"/>
    </source>
</evidence>
<dbReference type="AlphaFoldDB" id="A0A0C3B3Y3"/>
<dbReference type="HOGENOM" id="CLU_014853_3_1_1"/>
<evidence type="ECO:0000256" key="9">
    <source>
        <dbReference type="SAM" id="MobiDB-lite"/>
    </source>
</evidence>
<evidence type="ECO:0000256" key="1">
    <source>
        <dbReference type="ARBA" id="ARBA00004395"/>
    </source>
</evidence>
<reference evidence="12" key="2">
    <citation type="submission" date="2015-01" db="EMBL/GenBank/DDBJ databases">
        <title>Evolutionary Origins and Diversification of the Mycorrhizal Mutualists.</title>
        <authorList>
            <consortium name="DOE Joint Genome Institute"/>
            <consortium name="Mycorrhizal Genomics Consortium"/>
            <person name="Kohler A."/>
            <person name="Kuo A."/>
            <person name="Nagy L.G."/>
            <person name="Floudas D."/>
            <person name="Copeland A."/>
            <person name="Barry K.W."/>
            <person name="Cichocki N."/>
            <person name="Veneault-Fourrey C."/>
            <person name="LaButti K."/>
            <person name="Lindquist E.A."/>
            <person name="Lipzen A."/>
            <person name="Lundell T."/>
            <person name="Morin E."/>
            <person name="Murat C."/>
            <person name="Riley R."/>
            <person name="Ohm R."/>
            <person name="Sun H."/>
            <person name="Tunlid A."/>
            <person name="Henrissat B."/>
            <person name="Grigoriev I.V."/>
            <person name="Hibbett D.S."/>
            <person name="Martin F."/>
        </authorList>
    </citation>
    <scope>NUCLEOTIDE SEQUENCE [LARGE SCALE GENOMIC DNA]</scope>
    <source>
        <strain evidence="12">F 1598</strain>
    </source>
</reference>
<dbReference type="Proteomes" id="UP000054166">
    <property type="component" value="Unassembled WGS sequence"/>
</dbReference>
<proteinExistence type="inferred from homology"/>